<feature type="region of interest" description="Disordered" evidence="3">
    <location>
        <begin position="1391"/>
        <end position="1541"/>
    </location>
</feature>
<feature type="compositionally biased region" description="Low complexity" evidence="3">
    <location>
        <begin position="1504"/>
        <end position="1525"/>
    </location>
</feature>
<feature type="repeat" description="Pumilio" evidence="2">
    <location>
        <begin position="1071"/>
        <end position="1106"/>
    </location>
</feature>
<feature type="region of interest" description="Disordered" evidence="3">
    <location>
        <begin position="429"/>
        <end position="480"/>
    </location>
</feature>
<feature type="compositionally biased region" description="Low complexity" evidence="3">
    <location>
        <begin position="333"/>
        <end position="343"/>
    </location>
</feature>
<dbReference type="CDD" id="cd07920">
    <property type="entry name" value="Pumilio"/>
    <property type="match status" value="1"/>
</dbReference>
<feature type="region of interest" description="Disordered" evidence="3">
    <location>
        <begin position="91"/>
        <end position="138"/>
    </location>
</feature>
<evidence type="ECO:0000256" key="1">
    <source>
        <dbReference type="ARBA" id="ARBA00022737"/>
    </source>
</evidence>
<feature type="compositionally biased region" description="Basic residues" evidence="3">
    <location>
        <begin position="825"/>
        <end position="834"/>
    </location>
</feature>
<feature type="compositionally biased region" description="Low complexity" evidence="3">
    <location>
        <begin position="1328"/>
        <end position="1367"/>
    </location>
</feature>
<feature type="repeat" description="Pumilio" evidence="2">
    <location>
        <begin position="1220"/>
        <end position="1256"/>
    </location>
</feature>
<feature type="repeat" description="Pumilio" evidence="2">
    <location>
        <begin position="998"/>
        <end position="1033"/>
    </location>
</feature>
<dbReference type="PROSITE" id="PS50303">
    <property type="entry name" value="PUM_HD"/>
    <property type="match status" value="1"/>
</dbReference>
<keyword evidence="1" id="KW-0677">Repeat</keyword>
<evidence type="ECO:0000313" key="5">
    <source>
        <dbReference type="EMBL" id="CAE0502574.1"/>
    </source>
</evidence>
<protein>
    <recommendedName>
        <fullName evidence="4">PUM-HD domain-containing protein</fullName>
    </recommendedName>
</protein>
<feature type="compositionally biased region" description="Gly residues" evidence="3">
    <location>
        <begin position="786"/>
        <end position="799"/>
    </location>
</feature>
<dbReference type="InterPro" id="IPR001313">
    <property type="entry name" value="Pumilio_RNA-bd_rpt"/>
</dbReference>
<feature type="region of interest" description="Disordered" evidence="3">
    <location>
        <begin position="1291"/>
        <end position="1373"/>
    </location>
</feature>
<feature type="compositionally biased region" description="Low complexity" evidence="3">
    <location>
        <begin position="190"/>
        <end position="203"/>
    </location>
</feature>
<feature type="compositionally biased region" description="Low complexity" evidence="3">
    <location>
        <begin position="1446"/>
        <end position="1470"/>
    </location>
</feature>
<feature type="compositionally biased region" description="Low complexity" evidence="3">
    <location>
        <begin position="1394"/>
        <end position="1405"/>
    </location>
</feature>
<feature type="compositionally biased region" description="Low complexity" evidence="3">
    <location>
        <begin position="513"/>
        <end position="532"/>
    </location>
</feature>
<feature type="compositionally biased region" description="Gly residues" evidence="3">
    <location>
        <begin position="1162"/>
        <end position="1180"/>
    </location>
</feature>
<feature type="compositionally biased region" description="Low complexity" evidence="3">
    <location>
        <begin position="1413"/>
        <end position="1425"/>
    </location>
</feature>
<evidence type="ECO:0000256" key="3">
    <source>
        <dbReference type="SAM" id="MobiDB-lite"/>
    </source>
</evidence>
<dbReference type="PANTHER" id="PTHR12537:SF12">
    <property type="entry name" value="MATERNAL PROTEIN PUMILIO"/>
    <property type="match status" value="1"/>
</dbReference>
<feature type="repeat" description="Pumilio" evidence="2">
    <location>
        <begin position="890"/>
        <end position="926"/>
    </location>
</feature>
<feature type="region of interest" description="Disordered" evidence="3">
    <location>
        <begin position="770"/>
        <end position="870"/>
    </location>
</feature>
<feature type="compositionally biased region" description="Polar residues" evidence="3">
    <location>
        <begin position="451"/>
        <end position="462"/>
    </location>
</feature>
<dbReference type="Pfam" id="PF00806">
    <property type="entry name" value="PUF"/>
    <property type="match status" value="8"/>
</dbReference>
<feature type="region of interest" description="Disordered" evidence="3">
    <location>
        <begin position="1150"/>
        <end position="1180"/>
    </location>
</feature>
<dbReference type="GO" id="GO:0010608">
    <property type="term" value="P:post-transcriptional regulation of gene expression"/>
    <property type="evidence" value="ECO:0007669"/>
    <property type="project" value="TreeGrafter"/>
</dbReference>
<feature type="region of interest" description="Disordered" evidence="3">
    <location>
        <begin position="293"/>
        <end position="412"/>
    </location>
</feature>
<dbReference type="SMART" id="SM00025">
    <property type="entry name" value="Pumilio"/>
    <property type="match status" value="8"/>
</dbReference>
<feature type="repeat" description="Pumilio" evidence="2">
    <location>
        <begin position="1107"/>
        <end position="1142"/>
    </location>
</feature>
<sequence length="1541" mass="159196">MHRLFAQEAQAARARPCSAPPQNNDALDASNFSVSPSEGFPRAPELVNAEYVEYFYRHRTLNPRLPPPPPEAMNPANFEELDLILSGLGKPMAGGDEAEGMPQQSHLSPWASGSQPFDSLLQDYSPHTGSPAAHSPLLSDLPSSSFPFDTMGGQDSNAHHVSSSPALNSLDNALLALRQSGSGHLGGASSGHLSHRLSSSTSLQNPGSPGMVQRSASFSSTMPLAHPCQFDAGIKTTSAQVQAHRSNSMSGDCLLPKNGSGALPAYMQHSRSSSFGGVNNKSVNDVKVGPFGSHSGRLLGPSKLRPNTLCEQRPDSPPYFDPRMEASAPPTPTQLLPSTPSHPQEILGRTLHSLPSVGGRASMPDGHASAGTPGSPVHVAPHLSSPLAFRTSEHAPAVQSRLSNNTAAEATSPAMAVPRTILHHQHSFSGLTEQEEQLSASPLAPPLFCHRSQSNTQPQSPVSHALPGSPFSRTASMDSNHASALQHAFAAAPAAPQAAPDMGAGGVMGNGGSSSRAGAGVHSTSSSASHSGPLPPTSPLHPPSHTPQQLQSMYMAMAAANSMPTPAGVMPPGPMGLGGYNTAVSSLPMASTAAAAAASSAGYPPFSGTSMPPMPSASFPFGASLPPPSPAPPGLMPMGGMPPHPTGAGYFSPFDAAGHMDMAAMAAASSGGGVPGLGAGMVPPMFPPSMPTPFPTPGLPGMPHLLNPVEYAKYYQKVLETQGGLASGGFPSAHGLGNGMPPWELVAGGSMRGGGGADGLGGMGSFSSSGYGGRGAHAHHHHGGGGKDGMGGSNTGGGNTRPNRMSAFEHVQHTRVSGKGSGDGHHHHHGRHGGHGNGSVNANGVAMHQGGSKSGRGHRKDDAGVPNHGQPLTLLEEFKANKAHRFEFKDLMGHLQEFALDQHGSRFIQQKLEVVSSEEREAALAEVLPQGTTLMTDVFGNYVMQKFLEHGSRECREKVAGVLKGQVLSLSLQMYGCRVMQKALEVLEVDTQCSLIAELDGNIMRCVRDQNGNHVVQKIIECVPTERITGLIDNFLTCVVPLSTHPFGCRVIQRVLEHCQDADRKAVVMAEILKEACHLARDQYGNYVIQHVLEHGHEAERKQIVASLAPEVVSMSMHKFASNVIEKCLAHGSTQDRDLMVSCMLTHEDPLPLGTSPDRTSGGDGGLSGSGGGGGGGGGGGMVLSHANLEAVKLSERTSLCSNASSAGSREGSQAGKECAAEDPLQVMMKDQYGNYVVQKVLEVCDDTQREQLLVRVRAQLNSLKKFTYGKHIVARMEKLLSAGTKIQSHLRARPLPDDQLPLNVRVSGSSTPVPTPPHPHGALPSVAQQQHAAHMQQLQQQHLHSHNSSTNATHSTSAAGSLTSSAPNTAPCSSDCNVVAPAEGAAPLTLHVQQQQQQQQAAGNSQGGSPGGPASCSPLGPSAGEDGPQGGSSSGTTCLHTPVDDPATAAAADAGTAAAAQSPQNAPPSHVSPTKEVSSSAAFPKSQNQSEAQPPASKAGDVANSTAGAHAHGSGAAAKANASGYDGGLPLTDSSSLKMK</sequence>
<feature type="compositionally biased region" description="Pro residues" evidence="3">
    <location>
        <begin position="533"/>
        <end position="545"/>
    </location>
</feature>
<dbReference type="Gene3D" id="1.25.10.10">
    <property type="entry name" value="Leucine-rich Repeat Variant"/>
    <property type="match status" value="1"/>
</dbReference>
<dbReference type="GO" id="GO:0005737">
    <property type="term" value="C:cytoplasm"/>
    <property type="evidence" value="ECO:0007669"/>
    <property type="project" value="TreeGrafter"/>
</dbReference>
<feature type="repeat" description="Pumilio" evidence="2">
    <location>
        <begin position="1034"/>
        <end position="1069"/>
    </location>
</feature>
<evidence type="ECO:0000259" key="4">
    <source>
        <dbReference type="PROSITE" id="PS50303"/>
    </source>
</evidence>
<dbReference type="PANTHER" id="PTHR12537">
    <property type="entry name" value="RNA BINDING PROTEIN PUMILIO-RELATED"/>
    <property type="match status" value="1"/>
</dbReference>
<proteinExistence type="predicted"/>
<dbReference type="InterPro" id="IPR016024">
    <property type="entry name" value="ARM-type_fold"/>
</dbReference>
<accession>A0A7S3VRB9</accession>
<feature type="domain" description="PUM-HD" evidence="4">
    <location>
        <begin position="870"/>
        <end position="1281"/>
    </location>
</feature>
<feature type="region of interest" description="Disordered" evidence="3">
    <location>
        <begin position="501"/>
        <end position="548"/>
    </location>
</feature>
<feature type="compositionally biased region" description="Gly residues" evidence="3">
    <location>
        <begin position="503"/>
        <end position="512"/>
    </location>
</feature>
<feature type="repeat" description="Pumilio" evidence="2">
    <location>
        <begin position="962"/>
        <end position="997"/>
    </location>
</feature>
<dbReference type="InterPro" id="IPR033133">
    <property type="entry name" value="PUM-HD"/>
</dbReference>
<dbReference type="EMBL" id="HBIP01029208">
    <property type="protein sequence ID" value="CAE0502574.1"/>
    <property type="molecule type" value="Transcribed_RNA"/>
</dbReference>
<feature type="compositionally biased region" description="Polar residues" evidence="3">
    <location>
        <begin position="471"/>
        <end position="480"/>
    </location>
</feature>
<dbReference type="GO" id="GO:0003729">
    <property type="term" value="F:mRNA binding"/>
    <property type="evidence" value="ECO:0007669"/>
    <property type="project" value="TreeGrafter"/>
</dbReference>
<feature type="region of interest" description="Disordered" evidence="3">
    <location>
        <begin position="1"/>
        <end position="24"/>
    </location>
</feature>
<feature type="region of interest" description="Disordered" evidence="3">
    <location>
        <begin position="184"/>
        <end position="218"/>
    </location>
</feature>
<evidence type="ECO:0000256" key="2">
    <source>
        <dbReference type="PROSITE-ProRule" id="PRU00317"/>
    </source>
</evidence>
<dbReference type="InterPro" id="IPR011989">
    <property type="entry name" value="ARM-like"/>
</dbReference>
<feature type="compositionally biased region" description="Polar residues" evidence="3">
    <location>
        <begin position="400"/>
        <end position="409"/>
    </location>
</feature>
<dbReference type="PROSITE" id="PS50302">
    <property type="entry name" value="PUM"/>
    <property type="match status" value="7"/>
</dbReference>
<reference evidence="5" key="1">
    <citation type="submission" date="2021-01" db="EMBL/GenBank/DDBJ databases">
        <authorList>
            <person name="Corre E."/>
            <person name="Pelletier E."/>
            <person name="Niang G."/>
            <person name="Scheremetjew M."/>
            <person name="Finn R."/>
            <person name="Kale V."/>
            <person name="Holt S."/>
            <person name="Cochrane G."/>
            <person name="Meng A."/>
            <person name="Brown T."/>
            <person name="Cohen L."/>
        </authorList>
    </citation>
    <scope>NUCLEOTIDE SEQUENCE</scope>
    <source>
        <strain evidence="5">CCMP1320</strain>
    </source>
</reference>
<name>A0A7S3VRB9_DUNTE</name>
<feature type="compositionally biased region" description="Polar residues" evidence="3">
    <location>
        <begin position="429"/>
        <end position="440"/>
    </location>
</feature>
<dbReference type="SUPFAM" id="SSF48371">
    <property type="entry name" value="ARM repeat"/>
    <property type="match status" value="1"/>
</dbReference>
<feature type="compositionally biased region" description="Polar residues" evidence="3">
    <location>
        <begin position="102"/>
        <end position="117"/>
    </location>
</feature>
<gene>
    <name evidence="5" type="ORF">DTER00134_LOCUS17647</name>
</gene>
<dbReference type="InterPro" id="IPR033712">
    <property type="entry name" value="Pumilio_RNA-bd"/>
</dbReference>
<organism evidence="5">
    <name type="scientific">Dunaliella tertiolecta</name>
    <name type="common">Green alga</name>
    <dbReference type="NCBI Taxonomy" id="3047"/>
    <lineage>
        <taxon>Eukaryota</taxon>
        <taxon>Viridiplantae</taxon>
        <taxon>Chlorophyta</taxon>
        <taxon>core chlorophytes</taxon>
        <taxon>Chlorophyceae</taxon>
        <taxon>CS clade</taxon>
        <taxon>Chlamydomonadales</taxon>
        <taxon>Dunaliellaceae</taxon>
        <taxon>Dunaliella</taxon>
    </lineage>
</organism>
<feature type="region of interest" description="Disordered" evidence="3">
    <location>
        <begin position="145"/>
        <end position="164"/>
    </location>
</feature>
<feature type="compositionally biased region" description="Polar residues" evidence="3">
    <location>
        <begin position="1472"/>
        <end position="1493"/>
    </location>
</feature>